<evidence type="ECO:0000313" key="5">
    <source>
        <dbReference type="Proteomes" id="UP000564836"/>
    </source>
</evidence>
<reference evidence="4 5" key="1">
    <citation type="journal article" date="2017" name="Syst. Appl. Microbiol.">
        <title>Soybeans inoculated with root zone soils of Canadian native legumes harbour diverse and novel Bradyrhizobium spp. that possess agricultural potential.</title>
        <authorList>
            <person name="Bromfield E.S.P."/>
            <person name="Cloutier S."/>
            <person name="Tambong J.T."/>
            <person name="Tran Thi T.V."/>
        </authorList>
    </citation>
    <scope>NUCLEOTIDE SEQUENCE [LARGE SCALE GENOMIC DNA]</scope>
    <source>
        <strain evidence="4 5">323S2</strain>
    </source>
</reference>
<name>A0A7Z0QBP5_9BRAD</name>
<organism evidence="3">
    <name type="scientific">Bradyrhizobium barranii subsp. barranii</name>
    <dbReference type="NCBI Taxonomy" id="2823807"/>
    <lineage>
        <taxon>Bacteria</taxon>
        <taxon>Pseudomonadati</taxon>
        <taxon>Pseudomonadota</taxon>
        <taxon>Alphaproteobacteria</taxon>
        <taxon>Hyphomicrobiales</taxon>
        <taxon>Nitrobacteraceae</taxon>
        <taxon>Bradyrhizobium</taxon>
        <taxon>Bradyrhizobium barranii</taxon>
    </lineage>
</organism>
<dbReference type="Proteomes" id="UP000564836">
    <property type="component" value="Chromosome"/>
</dbReference>
<reference evidence="4 5" key="3">
    <citation type="journal article" date="2022" name="Int. J. Syst. Evol. Microbiol.">
        <title>Strains of Bradyrhizobium barranii sp. nov. associated with legumes native to Canada are symbionts of soybeans and belong to different subspecies (subsp. barranii subsp. nov. and subsp. apii subsp. nov.) and symbiovars (sv. glycinearum and sv. septentrionale).</title>
        <authorList>
            <person name="Bromfield E.S.P."/>
            <person name="Cloutier S."/>
            <person name="Wasai-Hara S."/>
            <person name="Minamisawa K."/>
        </authorList>
    </citation>
    <scope>NUCLEOTIDE SEQUENCE [LARGE SCALE GENOMIC DNA]</scope>
    <source>
        <strain evidence="4 5">323S2</strain>
    </source>
</reference>
<evidence type="ECO:0000256" key="1">
    <source>
        <dbReference type="SAM" id="MobiDB-lite"/>
    </source>
</evidence>
<gene>
    <name evidence="4" type="ORF">G6321_00047035</name>
    <name evidence="3" type="ORF">G6321_21355</name>
</gene>
<accession>A0A7Z0QBP5</accession>
<dbReference type="Pfam" id="PF18476">
    <property type="entry name" value="PIN_8"/>
    <property type="match status" value="1"/>
</dbReference>
<protein>
    <submittedName>
        <fullName evidence="3">DUF4935 domain-containing protein</fullName>
    </submittedName>
    <submittedName>
        <fullName evidence="4">PIN domain-containing protein</fullName>
    </submittedName>
</protein>
<evidence type="ECO:0000259" key="2">
    <source>
        <dbReference type="Pfam" id="PF18476"/>
    </source>
</evidence>
<evidence type="ECO:0000313" key="3">
    <source>
        <dbReference type="EMBL" id="NYY90896.1"/>
    </source>
</evidence>
<dbReference type="EMBL" id="CP088280">
    <property type="protein sequence ID" value="UGX93094.1"/>
    <property type="molecule type" value="Genomic_DNA"/>
</dbReference>
<dbReference type="AlphaFoldDB" id="A0A7Z0QBP5"/>
<proteinExistence type="predicted"/>
<feature type="compositionally biased region" description="Basic and acidic residues" evidence="1">
    <location>
        <begin position="1"/>
        <end position="11"/>
    </location>
</feature>
<feature type="region of interest" description="Disordered" evidence="1">
    <location>
        <begin position="1"/>
        <end position="41"/>
    </location>
</feature>
<feature type="compositionally biased region" description="Basic and acidic residues" evidence="1">
    <location>
        <begin position="23"/>
        <end position="37"/>
    </location>
</feature>
<feature type="domain" description="PIN like" evidence="2">
    <location>
        <begin position="74"/>
        <end position="290"/>
    </location>
</feature>
<dbReference type="EMBL" id="JACBFH010000001">
    <property type="protein sequence ID" value="NYY90896.1"/>
    <property type="molecule type" value="Genomic_DNA"/>
</dbReference>
<sequence length="308" mass="34567">MNEQKASESRNNENANINSKKAAQRESGDANKGKAPEKQQSAQPDIWALEDVFPQLSGLLGPSAHLSASDKDTLVVLDTNALLLPFYANKEELLQIEKVYAKLASESRLFVPARVIREFIKNRDGRLAEIAKTLNDKRTSVPTSGMDVPPLLQGLEETKAMTSAANEFKRVRKTYLDSVTQLVDLIRAWRGDDPVTSTYRGIFQGDVIVDVKESREEIEKGWAVRLRRKVPPGYKDGAKQDTGIGDFLVWLSILRLAREQEKSLIFVTGEEKADWFVRSDNEGVYPRPELVDEYRTANICVLQSSQIS</sequence>
<reference evidence="3" key="2">
    <citation type="submission" date="2020-06" db="EMBL/GenBank/DDBJ databases">
        <title>Whole Genome Sequence of Bradyrhizobium sp. Strain 323S2.</title>
        <authorList>
            <person name="Bromfield E.S.P."/>
        </authorList>
    </citation>
    <scope>NUCLEOTIDE SEQUENCE [LARGE SCALE GENOMIC DNA]</scope>
    <source>
        <strain evidence="3">323S2</strain>
    </source>
</reference>
<dbReference type="RefSeq" id="WP_166348183.1">
    <property type="nucleotide sequence ID" value="NZ_CP088280.1"/>
</dbReference>
<dbReference type="InterPro" id="IPR041578">
    <property type="entry name" value="PIN_8"/>
</dbReference>
<evidence type="ECO:0000313" key="4">
    <source>
        <dbReference type="EMBL" id="UGX93094.1"/>
    </source>
</evidence>
<feature type="compositionally biased region" description="Polar residues" evidence="1">
    <location>
        <begin position="12"/>
        <end position="21"/>
    </location>
</feature>